<geneLocation type="plasmid" evidence="2 3">
    <name>pPP10</name>
</geneLocation>
<gene>
    <name evidence="2" type="ORF">PEPS_47160</name>
</gene>
<dbReference type="PANTHER" id="PTHR13696">
    <property type="entry name" value="P-LOOP CONTAINING NUCLEOSIDE TRIPHOSPHATE HYDROLASE"/>
    <property type="match status" value="1"/>
</dbReference>
<reference evidence="2 3" key="1">
    <citation type="submission" date="2021-12" db="EMBL/GenBank/DDBJ databases">
        <title>Genome sequencing of bacteria with rrn-lacking chromosome and rrn-plasmid.</title>
        <authorList>
            <person name="Anda M."/>
            <person name="Iwasaki W."/>
        </authorList>
    </citation>
    <scope>NUCLEOTIDE SEQUENCE [LARGE SCALE GENOMIC DNA]</scope>
    <source>
        <strain evidence="2 3">NBRC 101262</strain>
        <plasmid evidence="2 3">pPP10</plasmid>
    </source>
</reference>
<dbReference type="InterPro" id="IPR025669">
    <property type="entry name" value="AAA_dom"/>
</dbReference>
<proteinExistence type="predicted"/>
<dbReference type="CDD" id="cd02042">
    <property type="entry name" value="ParAB_family"/>
    <property type="match status" value="1"/>
</dbReference>
<feature type="domain" description="AAA" evidence="1">
    <location>
        <begin position="66"/>
        <end position="240"/>
    </location>
</feature>
<protein>
    <submittedName>
        <fullName evidence="2">Sporulation initiation inhibitor Soj</fullName>
    </submittedName>
</protein>
<sequence length="329" mass="37365">MNYKDVIIQFFEDHPELAVASIEKAAGLSNGRLNRIINQHAAVTPLVIERLRPVFKRYGVELERRAKVVSFFNNKNGVGKTTSVLATAICAASMKKEVLMIDLDPQSNLTSVCKVGDHLGHVFSGKPNCYRYVHSGQNSRTKIDMISCLYHEFWDAIDKMEKDVDFYDRLDTVLDKYRDEYDLILIDNMPGRSKVPKMALVASDYVAIPTRAEEKSFERLRSMLPEIQEVVNLKNPKLKVVSIFTTMYEADNKDHRLLYEANCIALPSMTNIKIPQALTSIDEELGDHNFLRTGKKNSVVRAYMELTVELLNNMGLDVEVPNFINKGKA</sequence>
<evidence type="ECO:0000313" key="2">
    <source>
        <dbReference type="EMBL" id="BDD02436.1"/>
    </source>
</evidence>
<dbReference type="EMBL" id="AP025302">
    <property type="protein sequence ID" value="BDD02436.1"/>
    <property type="molecule type" value="Genomic_DNA"/>
</dbReference>
<dbReference type="InterPro" id="IPR027417">
    <property type="entry name" value="P-loop_NTPase"/>
</dbReference>
<keyword evidence="3" id="KW-1185">Reference proteome</keyword>
<dbReference type="Pfam" id="PF13614">
    <property type="entry name" value="AAA_31"/>
    <property type="match status" value="1"/>
</dbReference>
<name>A0ABN6LHI8_9BACT</name>
<accession>A0ABN6LHI8</accession>
<keyword evidence="2" id="KW-0614">Plasmid</keyword>
<dbReference type="Proteomes" id="UP001354989">
    <property type="component" value="Plasmid pPP10"/>
</dbReference>
<dbReference type="Gene3D" id="3.40.50.300">
    <property type="entry name" value="P-loop containing nucleotide triphosphate hydrolases"/>
    <property type="match status" value="1"/>
</dbReference>
<dbReference type="InterPro" id="IPR050678">
    <property type="entry name" value="DNA_Partitioning_ATPase"/>
</dbReference>
<dbReference type="PANTHER" id="PTHR13696:SF52">
    <property type="entry name" value="PARA FAMILY PROTEIN CT_582"/>
    <property type="match status" value="1"/>
</dbReference>
<dbReference type="RefSeq" id="WP_338399650.1">
    <property type="nucleotide sequence ID" value="NZ_AP025302.1"/>
</dbReference>
<evidence type="ECO:0000259" key="1">
    <source>
        <dbReference type="Pfam" id="PF13614"/>
    </source>
</evidence>
<dbReference type="SUPFAM" id="SSF52540">
    <property type="entry name" value="P-loop containing nucleoside triphosphate hydrolases"/>
    <property type="match status" value="1"/>
</dbReference>
<organism evidence="2 3">
    <name type="scientific">Persicobacter psychrovividus</name>
    <dbReference type="NCBI Taxonomy" id="387638"/>
    <lineage>
        <taxon>Bacteria</taxon>
        <taxon>Pseudomonadati</taxon>
        <taxon>Bacteroidota</taxon>
        <taxon>Cytophagia</taxon>
        <taxon>Cytophagales</taxon>
        <taxon>Persicobacteraceae</taxon>
        <taxon>Persicobacter</taxon>
    </lineage>
</organism>
<evidence type="ECO:0000313" key="3">
    <source>
        <dbReference type="Proteomes" id="UP001354989"/>
    </source>
</evidence>